<evidence type="ECO:0000256" key="6">
    <source>
        <dbReference type="PIRSR" id="PIRSR000097-2"/>
    </source>
</evidence>
<organism evidence="9 10">
    <name type="scientific">Alteromonas halophila</name>
    <dbReference type="NCBI Taxonomy" id="516698"/>
    <lineage>
        <taxon>Bacteria</taxon>
        <taxon>Pseudomonadati</taxon>
        <taxon>Pseudomonadota</taxon>
        <taxon>Gammaproteobacteria</taxon>
        <taxon>Alteromonadales</taxon>
        <taxon>Alteromonadaceae</taxon>
        <taxon>Alteromonas/Salinimonas group</taxon>
        <taxon>Alteromonas</taxon>
    </lineage>
</organism>
<evidence type="ECO:0000256" key="4">
    <source>
        <dbReference type="ARBA" id="ARBA00049445"/>
    </source>
</evidence>
<dbReference type="PRINTS" id="PR00069">
    <property type="entry name" value="ALDKETRDTASE"/>
</dbReference>
<evidence type="ECO:0000256" key="1">
    <source>
        <dbReference type="ARBA" id="ARBA00007905"/>
    </source>
</evidence>
<feature type="domain" description="NADP-dependent oxidoreductase" evidence="8">
    <location>
        <begin position="14"/>
        <end position="259"/>
    </location>
</feature>
<dbReference type="InterPro" id="IPR036812">
    <property type="entry name" value="NAD(P)_OxRdtase_dom_sf"/>
</dbReference>
<dbReference type="PANTHER" id="PTHR43827:SF3">
    <property type="entry name" value="NADP-DEPENDENT OXIDOREDUCTASE DOMAIN-CONTAINING PROTEIN"/>
    <property type="match status" value="1"/>
</dbReference>
<sequence length="274" mass="30138">MTTTNQSASNIPSLGVGTFRLKDDEAYDSVTMALNVGFRHIDTAQIYGNEDAVGRAIKDSEVAREDLFVTTKVWNDKLNKANFVDSVQESLTKLQLSYVDLLLIHWPSPENGESMEEYLGELLRVKEMGLTKEIGISNFTVAQIEEAVSILGEGVISTNQVEVHPYLTNEKVRAACDKHGIVVTGYMPFAVGKVLKDDTIINIADKHGVSAAEVVVAWELAHGLVTIPSSTKRKNLETNFKAQTLTLDADDIARIDALDRGDRQADPDFSPAWD</sequence>
<dbReference type="SUPFAM" id="SSF51430">
    <property type="entry name" value="NAD(P)-linked oxidoreductase"/>
    <property type="match status" value="1"/>
</dbReference>
<evidence type="ECO:0000256" key="3">
    <source>
        <dbReference type="ARBA" id="ARBA00023002"/>
    </source>
</evidence>
<dbReference type="Proteomes" id="UP000631300">
    <property type="component" value="Unassembled WGS sequence"/>
</dbReference>
<dbReference type="InterPro" id="IPR018170">
    <property type="entry name" value="Aldo/ket_reductase_CS"/>
</dbReference>
<dbReference type="EMBL" id="BMXP01000009">
    <property type="protein sequence ID" value="GGW93221.1"/>
    <property type="molecule type" value="Genomic_DNA"/>
</dbReference>
<evidence type="ECO:0000256" key="7">
    <source>
        <dbReference type="PIRSR" id="PIRSR000097-3"/>
    </source>
</evidence>
<evidence type="ECO:0000313" key="10">
    <source>
        <dbReference type="Proteomes" id="UP000631300"/>
    </source>
</evidence>
<reference evidence="9" key="1">
    <citation type="journal article" date="2014" name="Int. J. Syst. Evol. Microbiol.">
        <title>Complete genome sequence of Corynebacterium casei LMG S-19264T (=DSM 44701T), isolated from a smear-ripened cheese.</title>
        <authorList>
            <consortium name="US DOE Joint Genome Institute (JGI-PGF)"/>
            <person name="Walter F."/>
            <person name="Albersmeier A."/>
            <person name="Kalinowski J."/>
            <person name="Ruckert C."/>
        </authorList>
    </citation>
    <scope>NUCLEOTIDE SEQUENCE</scope>
    <source>
        <strain evidence="9">KCTC 22164</strain>
    </source>
</reference>
<gene>
    <name evidence="9" type="primary">dkgB</name>
    <name evidence="9" type="ORF">GCM10007391_29410</name>
</gene>
<keyword evidence="10" id="KW-1185">Reference proteome</keyword>
<dbReference type="NCBIfam" id="NF008377">
    <property type="entry name" value="PRK11172.1"/>
    <property type="match status" value="1"/>
</dbReference>
<dbReference type="InterPro" id="IPR023210">
    <property type="entry name" value="NADP_OxRdtase_dom"/>
</dbReference>
<dbReference type="PROSITE" id="PS00062">
    <property type="entry name" value="ALDOKETO_REDUCTASE_2"/>
    <property type="match status" value="1"/>
</dbReference>
<dbReference type="GO" id="GO:0051596">
    <property type="term" value="P:methylglyoxal catabolic process"/>
    <property type="evidence" value="ECO:0007669"/>
    <property type="project" value="TreeGrafter"/>
</dbReference>
<comment type="similarity">
    <text evidence="1">Belongs to the aldo/keto reductase family.</text>
</comment>
<dbReference type="InterPro" id="IPR020471">
    <property type="entry name" value="AKR"/>
</dbReference>
<evidence type="ECO:0000313" key="9">
    <source>
        <dbReference type="EMBL" id="GGW93221.1"/>
    </source>
</evidence>
<feature type="site" description="Lowers pKa of active site Tyr" evidence="7">
    <location>
        <position position="72"/>
    </location>
</feature>
<dbReference type="Gene3D" id="3.20.20.100">
    <property type="entry name" value="NADP-dependent oxidoreductase domain"/>
    <property type="match status" value="1"/>
</dbReference>
<comment type="caution">
    <text evidence="9">The sequence shown here is derived from an EMBL/GenBank/DDBJ whole genome shotgun (WGS) entry which is preliminary data.</text>
</comment>
<dbReference type="RefSeq" id="WP_189407804.1">
    <property type="nucleotide sequence ID" value="NZ_BMXP01000009.1"/>
</dbReference>
<feature type="active site" description="Proton donor" evidence="5">
    <location>
        <position position="47"/>
    </location>
</feature>
<evidence type="ECO:0000256" key="5">
    <source>
        <dbReference type="PIRSR" id="PIRSR000097-1"/>
    </source>
</evidence>
<keyword evidence="3" id="KW-0560">Oxidoreductase</keyword>
<dbReference type="PIRSF" id="PIRSF000097">
    <property type="entry name" value="AKR"/>
    <property type="match status" value="1"/>
</dbReference>
<evidence type="ECO:0000259" key="8">
    <source>
        <dbReference type="Pfam" id="PF00248"/>
    </source>
</evidence>
<dbReference type="FunFam" id="3.20.20.100:FF:000002">
    <property type="entry name" value="2,5-diketo-D-gluconic acid reductase A"/>
    <property type="match status" value="1"/>
</dbReference>
<accession>A0A918JQM6</accession>
<feature type="binding site" evidence="6">
    <location>
        <position position="105"/>
    </location>
    <ligand>
        <name>substrate</name>
    </ligand>
</feature>
<dbReference type="Pfam" id="PF00248">
    <property type="entry name" value="Aldo_ket_red"/>
    <property type="match status" value="1"/>
</dbReference>
<proteinExistence type="inferred from homology"/>
<reference evidence="9" key="2">
    <citation type="submission" date="2020-09" db="EMBL/GenBank/DDBJ databases">
        <authorList>
            <person name="Sun Q."/>
            <person name="Kim S."/>
        </authorList>
    </citation>
    <scope>NUCLEOTIDE SEQUENCE</scope>
    <source>
        <strain evidence="9">KCTC 22164</strain>
    </source>
</reference>
<evidence type="ECO:0000256" key="2">
    <source>
        <dbReference type="ARBA" id="ARBA00022857"/>
    </source>
</evidence>
<dbReference type="PANTHER" id="PTHR43827">
    <property type="entry name" value="2,5-DIKETO-D-GLUCONIC ACID REDUCTASE"/>
    <property type="match status" value="1"/>
</dbReference>
<name>A0A918JQM6_9ALTE</name>
<dbReference type="GO" id="GO:1990002">
    <property type="term" value="F:methylglyoxal reductase (NADPH) (acetol producing) activity"/>
    <property type="evidence" value="ECO:0007669"/>
    <property type="project" value="TreeGrafter"/>
</dbReference>
<protein>
    <submittedName>
        <fullName evidence="9">2,5-diketo-D-gluconate reductase B</fullName>
    </submittedName>
</protein>
<dbReference type="PROSITE" id="PS00798">
    <property type="entry name" value="ALDOKETO_REDUCTASE_1"/>
    <property type="match status" value="1"/>
</dbReference>
<dbReference type="AlphaFoldDB" id="A0A918JQM6"/>
<keyword evidence="2" id="KW-0521">NADP</keyword>
<comment type="catalytic activity">
    <reaction evidence="4">
        <text>hydroxyacetone + NADP(+) = methylglyoxal + NADPH + H(+)</text>
        <dbReference type="Rhea" id="RHEA:27986"/>
        <dbReference type="ChEBI" id="CHEBI:15378"/>
        <dbReference type="ChEBI" id="CHEBI:17158"/>
        <dbReference type="ChEBI" id="CHEBI:27957"/>
        <dbReference type="ChEBI" id="CHEBI:57783"/>
        <dbReference type="ChEBI" id="CHEBI:58349"/>
    </reaction>
</comment>